<comment type="caution">
    <text evidence="2">The sequence shown here is derived from an EMBL/GenBank/DDBJ whole genome shotgun (WGS) entry which is preliminary data.</text>
</comment>
<keyword evidence="3" id="KW-1185">Reference proteome</keyword>
<dbReference type="EMBL" id="JBHUMD010000012">
    <property type="protein sequence ID" value="MFD2602138.1"/>
    <property type="molecule type" value="Genomic_DNA"/>
</dbReference>
<evidence type="ECO:0000313" key="2">
    <source>
        <dbReference type="EMBL" id="MFD2602138.1"/>
    </source>
</evidence>
<proteinExistence type="predicted"/>
<evidence type="ECO:0000256" key="1">
    <source>
        <dbReference type="SAM" id="SignalP"/>
    </source>
</evidence>
<organism evidence="2 3">
    <name type="scientific">Flavobacterium suzhouense</name>
    <dbReference type="NCBI Taxonomy" id="1529638"/>
    <lineage>
        <taxon>Bacteria</taxon>
        <taxon>Pseudomonadati</taxon>
        <taxon>Bacteroidota</taxon>
        <taxon>Flavobacteriia</taxon>
        <taxon>Flavobacteriales</taxon>
        <taxon>Flavobacteriaceae</taxon>
        <taxon>Flavobacterium</taxon>
    </lineage>
</organism>
<reference evidence="3" key="1">
    <citation type="journal article" date="2019" name="Int. J. Syst. Evol. Microbiol.">
        <title>The Global Catalogue of Microorganisms (GCM) 10K type strain sequencing project: providing services to taxonomists for standard genome sequencing and annotation.</title>
        <authorList>
            <consortium name="The Broad Institute Genomics Platform"/>
            <consortium name="The Broad Institute Genome Sequencing Center for Infectious Disease"/>
            <person name="Wu L."/>
            <person name="Ma J."/>
        </authorList>
    </citation>
    <scope>NUCLEOTIDE SEQUENCE [LARGE SCALE GENOMIC DNA]</scope>
    <source>
        <strain evidence="3">KCTC 42107</strain>
    </source>
</reference>
<protein>
    <submittedName>
        <fullName evidence="2">Uncharacterized protein</fullName>
    </submittedName>
</protein>
<dbReference type="Proteomes" id="UP001597480">
    <property type="component" value="Unassembled WGS sequence"/>
</dbReference>
<keyword evidence="1" id="KW-0732">Signal</keyword>
<accession>A0ABW5NVM1</accession>
<sequence>MKFLSRFFITLLVLVFAGNGQLDAHSYAASTNTTLYKTLENIGKVRCDVTVNNETNFMRSSRYFEPDNSKLRATDNEGEEEELNHTSKKSLQLNGYHIAAFFNSVLASFYHDDKKNTPATDNLFHFTSYKRYIAFRVIRI</sequence>
<feature type="signal peptide" evidence="1">
    <location>
        <begin position="1"/>
        <end position="24"/>
    </location>
</feature>
<dbReference type="RefSeq" id="WP_379820628.1">
    <property type="nucleotide sequence ID" value="NZ_JBHUMD010000012.1"/>
</dbReference>
<gene>
    <name evidence="2" type="ORF">ACFSR3_08720</name>
</gene>
<feature type="chain" id="PRO_5046676534" evidence="1">
    <location>
        <begin position="25"/>
        <end position="140"/>
    </location>
</feature>
<evidence type="ECO:0000313" key="3">
    <source>
        <dbReference type="Proteomes" id="UP001597480"/>
    </source>
</evidence>
<name>A0ABW5NVM1_9FLAO</name>